<dbReference type="PROSITE" id="PS50076">
    <property type="entry name" value="DNAJ_2"/>
    <property type="match status" value="1"/>
</dbReference>
<name>A0A0V0QFD2_PSEPJ</name>
<dbReference type="OMA" id="YVEHTLT"/>
<dbReference type="FunCoup" id="A0A0V0QFD2">
    <property type="interactions" value="262"/>
</dbReference>
<dbReference type="InterPro" id="IPR018253">
    <property type="entry name" value="DnaJ_domain_CS"/>
</dbReference>
<dbReference type="Pfam" id="PF00684">
    <property type="entry name" value="DnaJ_CXXCXGXG"/>
    <property type="match status" value="1"/>
</dbReference>
<dbReference type="GO" id="GO:0030544">
    <property type="term" value="F:Hsp70 protein binding"/>
    <property type="evidence" value="ECO:0007669"/>
    <property type="project" value="InterPro"/>
</dbReference>
<dbReference type="SUPFAM" id="SSF49493">
    <property type="entry name" value="HSP40/DnaJ peptide-binding domain"/>
    <property type="match status" value="2"/>
</dbReference>
<dbReference type="SUPFAM" id="SSF57938">
    <property type="entry name" value="DnaJ/Hsp40 cysteine-rich domain"/>
    <property type="match status" value="1"/>
</dbReference>
<feature type="zinc finger region" description="CR-type" evidence="5">
    <location>
        <begin position="149"/>
        <end position="231"/>
    </location>
</feature>
<dbReference type="FunFam" id="2.10.230.10:FF:000001">
    <property type="entry name" value="DnaJ subfamily A member 2"/>
    <property type="match status" value="1"/>
</dbReference>
<dbReference type="CDD" id="cd06257">
    <property type="entry name" value="DnaJ"/>
    <property type="match status" value="1"/>
</dbReference>
<dbReference type="GO" id="GO:0051082">
    <property type="term" value="F:unfolded protein binding"/>
    <property type="evidence" value="ECO:0007669"/>
    <property type="project" value="InterPro"/>
</dbReference>
<dbReference type="SMART" id="SM00271">
    <property type="entry name" value="DnaJ"/>
    <property type="match status" value="1"/>
</dbReference>
<evidence type="ECO:0000256" key="5">
    <source>
        <dbReference type="PROSITE-ProRule" id="PRU00546"/>
    </source>
</evidence>
<dbReference type="PROSITE" id="PS51188">
    <property type="entry name" value="ZF_CR"/>
    <property type="match status" value="1"/>
</dbReference>
<dbReference type="Gene3D" id="1.10.287.110">
    <property type="entry name" value="DnaJ domain"/>
    <property type="match status" value="1"/>
</dbReference>
<dbReference type="Pfam" id="PF00226">
    <property type="entry name" value="DnaJ"/>
    <property type="match status" value="1"/>
</dbReference>
<dbReference type="InterPro" id="IPR002939">
    <property type="entry name" value="DnaJ_C"/>
</dbReference>
<reference evidence="9 10" key="1">
    <citation type="journal article" date="2015" name="Sci. Rep.">
        <title>Genome of the facultative scuticociliatosis pathogen Pseudocohnilembus persalinus provides insight into its virulence through horizontal gene transfer.</title>
        <authorList>
            <person name="Xiong J."/>
            <person name="Wang G."/>
            <person name="Cheng J."/>
            <person name="Tian M."/>
            <person name="Pan X."/>
            <person name="Warren A."/>
            <person name="Jiang C."/>
            <person name="Yuan D."/>
            <person name="Miao W."/>
        </authorList>
    </citation>
    <scope>NUCLEOTIDE SEQUENCE [LARGE SCALE GENOMIC DNA]</scope>
    <source>
        <strain evidence="9">36N120E</strain>
    </source>
</reference>
<dbReference type="Pfam" id="PF01556">
    <property type="entry name" value="DnaJ_C"/>
    <property type="match status" value="1"/>
</dbReference>
<gene>
    <name evidence="9" type="ORF">PPERSA_09519</name>
</gene>
<dbReference type="InterPro" id="IPR001623">
    <property type="entry name" value="DnaJ_domain"/>
</dbReference>
<dbReference type="SUPFAM" id="SSF46565">
    <property type="entry name" value="Chaperone J-domain"/>
    <property type="match status" value="1"/>
</dbReference>
<dbReference type="CDD" id="cd10747">
    <property type="entry name" value="DnaJ_C"/>
    <property type="match status" value="1"/>
</dbReference>
<feature type="region of interest" description="Disordered" evidence="6">
    <location>
        <begin position="1"/>
        <end position="20"/>
    </location>
</feature>
<dbReference type="CDD" id="cd10719">
    <property type="entry name" value="DnaJ_zf"/>
    <property type="match status" value="1"/>
</dbReference>
<keyword evidence="2" id="KW-0677">Repeat</keyword>
<dbReference type="GO" id="GO:0006457">
    <property type="term" value="P:protein folding"/>
    <property type="evidence" value="ECO:0007669"/>
    <property type="project" value="InterPro"/>
</dbReference>
<dbReference type="PANTHER" id="PTHR43888">
    <property type="entry name" value="DNAJ-LIKE-2, ISOFORM A-RELATED"/>
    <property type="match status" value="1"/>
</dbReference>
<evidence type="ECO:0000256" key="1">
    <source>
        <dbReference type="ARBA" id="ARBA00022723"/>
    </source>
</evidence>
<dbReference type="InterPro" id="IPR001305">
    <property type="entry name" value="HSP_DnaJ_Cys-rich_dom"/>
</dbReference>
<dbReference type="Proteomes" id="UP000054937">
    <property type="component" value="Unassembled WGS sequence"/>
</dbReference>
<dbReference type="Gene3D" id="2.10.230.10">
    <property type="entry name" value="Heat shock protein DnaJ, cysteine-rich domain"/>
    <property type="match status" value="1"/>
</dbReference>
<keyword evidence="10" id="KW-1185">Reference proteome</keyword>
<dbReference type="AlphaFoldDB" id="A0A0V0QFD2"/>
<feature type="domain" description="CR-type" evidence="8">
    <location>
        <begin position="149"/>
        <end position="231"/>
    </location>
</feature>
<evidence type="ECO:0000256" key="4">
    <source>
        <dbReference type="ARBA" id="ARBA00022833"/>
    </source>
</evidence>
<evidence type="ECO:0000313" key="9">
    <source>
        <dbReference type="EMBL" id="KRX00913.1"/>
    </source>
</evidence>
<evidence type="ECO:0000259" key="7">
    <source>
        <dbReference type="PROSITE" id="PS50076"/>
    </source>
</evidence>
<dbReference type="FunFam" id="2.60.260.20:FF:000003">
    <property type="entry name" value="DnaJ subfamily A member 2"/>
    <property type="match status" value="1"/>
</dbReference>
<dbReference type="PROSITE" id="PS00636">
    <property type="entry name" value="DNAJ_1"/>
    <property type="match status" value="1"/>
</dbReference>
<protein>
    <submittedName>
        <fullName evidence="9">HSP40/DnaJ peptide-binding</fullName>
    </submittedName>
</protein>
<comment type="caution">
    <text evidence="9">The sequence shown here is derived from an EMBL/GenBank/DDBJ whole genome shotgun (WGS) entry which is preliminary data.</text>
</comment>
<dbReference type="Gene3D" id="2.60.260.20">
    <property type="entry name" value="Urease metallochaperone UreE, N-terminal domain"/>
    <property type="match status" value="2"/>
</dbReference>
<evidence type="ECO:0000256" key="6">
    <source>
        <dbReference type="SAM" id="MobiDB-lite"/>
    </source>
</evidence>
<keyword evidence="1 5" id="KW-0479">Metal-binding</keyword>
<dbReference type="InterPro" id="IPR044713">
    <property type="entry name" value="DNJA1/2-like"/>
</dbReference>
<evidence type="ECO:0000256" key="2">
    <source>
        <dbReference type="ARBA" id="ARBA00022737"/>
    </source>
</evidence>
<evidence type="ECO:0000259" key="8">
    <source>
        <dbReference type="PROSITE" id="PS51188"/>
    </source>
</evidence>
<dbReference type="InParanoid" id="A0A0V0QFD2"/>
<proteinExistence type="predicted"/>
<sequence length="432" mass="48034">MFGGRGFFGGGGMEDEDDVQNKDVDNKKLYEIIGVEVGCKDTNEIKKAYRKACIRGEYRHPDKGGDQAKFKLLNEAYDILSNPEKKDIYDRGGMEAVHRFEKGGGQGAGGFDDIFSFFGGGGGSRKRGPVKARTKLKELEVTLEEVYKGKMVSFNEKRQRNCETCDGKGGSSVKKCTRCKGQGVVIKMVQLGPGMYSQSQSPCPDCKGQGETCDPQDVCKDCKGKKASMKTKTIEVSLEPGIPDGHDILYTGEGDEGPGILAGDLVVRIKIKPHKDFKRQGADLWMDKHITLIEALTGFNFTLKHLSGEKLTLTTAPGEVTEHQQVKVIKNKGMPFFKDGYSYGNLYVKFHVDFPTRGDLKQEQIEALKKILPGPQHKVLTPKDKPDFLEDYDESLLNTHPEGGQQGRRRNQYDEDDEDDGRQGQRVQCNNQ</sequence>
<keyword evidence="4 5" id="KW-0862">Zinc</keyword>
<dbReference type="EMBL" id="LDAU01000180">
    <property type="protein sequence ID" value="KRX00913.1"/>
    <property type="molecule type" value="Genomic_DNA"/>
</dbReference>
<dbReference type="OrthoDB" id="550424at2759"/>
<accession>A0A0V0QFD2</accession>
<evidence type="ECO:0000256" key="3">
    <source>
        <dbReference type="ARBA" id="ARBA00022771"/>
    </source>
</evidence>
<feature type="region of interest" description="Disordered" evidence="6">
    <location>
        <begin position="376"/>
        <end position="432"/>
    </location>
</feature>
<dbReference type="PRINTS" id="PR00625">
    <property type="entry name" value="JDOMAIN"/>
</dbReference>
<dbReference type="InterPro" id="IPR036410">
    <property type="entry name" value="HSP_DnaJ_Cys-rich_dom_sf"/>
</dbReference>
<dbReference type="InterPro" id="IPR036869">
    <property type="entry name" value="J_dom_sf"/>
</dbReference>
<feature type="domain" description="J" evidence="7">
    <location>
        <begin position="28"/>
        <end position="93"/>
    </location>
</feature>
<dbReference type="InterPro" id="IPR008971">
    <property type="entry name" value="HSP40/DnaJ_pept-bd"/>
</dbReference>
<keyword evidence="3 5" id="KW-0863">Zinc-finger</keyword>
<evidence type="ECO:0000313" key="10">
    <source>
        <dbReference type="Proteomes" id="UP000054937"/>
    </source>
</evidence>
<feature type="compositionally biased region" description="Gly residues" evidence="6">
    <location>
        <begin position="1"/>
        <end position="12"/>
    </location>
</feature>
<organism evidence="9 10">
    <name type="scientific">Pseudocohnilembus persalinus</name>
    <name type="common">Ciliate</name>
    <dbReference type="NCBI Taxonomy" id="266149"/>
    <lineage>
        <taxon>Eukaryota</taxon>
        <taxon>Sar</taxon>
        <taxon>Alveolata</taxon>
        <taxon>Ciliophora</taxon>
        <taxon>Intramacronucleata</taxon>
        <taxon>Oligohymenophorea</taxon>
        <taxon>Scuticociliatia</taxon>
        <taxon>Philasterida</taxon>
        <taxon>Pseudocohnilembidae</taxon>
        <taxon>Pseudocohnilembus</taxon>
    </lineage>
</organism>
<dbReference type="GO" id="GO:0008270">
    <property type="term" value="F:zinc ion binding"/>
    <property type="evidence" value="ECO:0007669"/>
    <property type="project" value="UniProtKB-KW"/>
</dbReference>